<keyword evidence="2" id="KW-0812">Transmembrane</keyword>
<gene>
    <name evidence="5" type="ORF">F0919_08320</name>
</gene>
<dbReference type="GO" id="GO:0016020">
    <property type="term" value="C:membrane"/>
    <property type="evidence" value="ECO:0007669"/>
    <property type="project" value="InterPro"/>
</dbReference>
<protein>
    <recommendedName>
        <fullName evidence="7">Signal transduction histidine kinase internal region domain-containing protein</fullName>
    </recommendedName>
</protein>
<proteinExistence type="predicted"/>
<dbReference type="Pfam" id="PF07495">
    <property type="entry name" value="Y_Y_Y"/>
    <property type="match status" value="1"/>
</dbReference>
<feature type="transmembrane region" description="Helical" evidence="2">
    <location>
        <begin position="743"/>
        <end position="766"/>
    </location>
</feature>
<name>A0A5M6CMU2_9BACT</name>
<dbReference type="Gene3D" id="2.60.40.10">
    <property type="entry name" value="Immunoglobulins"/>
    <property type="match status" value="1"/>
</dbReference>
<evidence type="ECO:0000259" key="4">
    <source>
        <dbReference type="Pfam" id="PF07495"/>
    </source>
</evidence>
<organism evidence="5 6">
    <name type="scientific">Taibaiella lutea</name>
    <dbReference type="NCBI Taxonomy" id="2608001"/>
    <lineage>
        <taxon>Bacteria</taxon>
        <taxon>Pseudomonadati</taxon>
        <taxon>Bacteroidota</taxon>
        <taxon>Chitinophagia</taxon>
        <taxon>Chitinophagales</taxon>
        <taxon>Chitinophagaceae</taxon>
        <taxon>Taibaiella</taxon>
    </lineage>
</organism>
<keyword evidence="6" id="KW-1185">Reference proteome</keyword>
<evidence type="ECO:0000259" key="3">
    <source>
        <dbReference type="Pfam" id="PF06580"/>
    </source>
</evidence>
<dbReference type="InterPro" id="IPR050640">
    <property type="entry name" value="Bact_2-comp_sensor_kinase"/>
</dbReference>
<dbReference type="PANTHER" id="PTHR34220">
    <property type="entry name" value="SENSOR HISTIDINE KINASE YPDA"/>
    <property type="match status" value="1"/>
</dbReference>
<dbReference type="PANTHER" id="PTHR34220:SF7">
    <property type="entry name" value="SENSOR HISTIDINE KINASE YPDA"/>
    <property type="match status" value="1"/>
</dbReference>
<dbReference type="Pfam" id="PF06580">
    <property type="entry name" value="His_kinase"/>
    <property type="match status" value="1"/>
</dbReference>
<dbReference type="Gene3D" id="2.130.10.10">
    <property type="entry name" value="YVTN repeat-like/Quinoprotein amine dehydrogenase"/>
    <property type="match status" value="3"/>
</dbReference>
<feature type="coiled-coil region" evidence="1">
    <location>
        <begin position="771"/>
        <end position="798"/>
    </location>
</feature>
<sequence>MNISYFNIKIYFLTLLAYIYSGQAFTVKAQTPVMRKYTLLDGYTATNGYVIKQDQRGYIWFGTDNGALRFDGKKFQVFRDRSMPADQEILSCNPYGKDQVLLVPLLNNIAYYKDGEVISGRRDHRLTLIRNIGQNNIFTDIFTGNIWLSDENRLRTLYSFSANDIKRIDVPDSGALIVAVRDNRIICYSRKERLLKQYDLKEQRYKPIYNSRMKPVLCKGLVETREDGRYIFVTGSSEQKTDIYTFTNDSTLYLIKTIPPLPSRKKSVIFTDPSLNIWFKLLNGGVAYSGMKDSSFAHPFYFMDKTVINYVFVDQQKNIWMTGQNNSLYFLSYNHFQNALRVHDVLPCPAIPKSINGDNQGNIAFGYVNEKIFSIRKNGKLKHYRLNQNFYEGVRCICPLGDNRFLIMDKDLALVDGHKNSIHYFNSPSTYKDMSLYADGGLLVASQNNAFYLRPENMTSGLTDSNKQIIFEGRTSSIASLSDSTVLVGTPDGLFIKKDLRAKAFRINHPELSHINITDISGKGDNGALLSTNGQGVYYFNSRNGTARAIRLFHDAIIVRRIFKQNDNLYWLATEKGAYEVQLDKECNVKHIRNYTFYDGLPSNNITGVYVYRDTAFITTTEGPGIIPLLDTTILQMTPPLVYINSIHLRDTLPNRQVNLNKLSYRQNEFMISLSAISYESFGNISYHYKLEGLSDEWTETNNAEIYFSGLSPGTYLFKAYASNAKGVSSKMPVTLSIRILPAFWQTLLFKAVVCLVTALLFYFFIRRRINRLASRKYKQARQERRLAELELEAIKAHINPHFIYNCLNSIQYFNYEKQHDLSRQYLDLFARLIRFTIQYSRQTFISITEEIAYLENYLQLEKMRFRERLQYRIVVADDIDGQLMIPAMLVQPYVENALKHGIAARKEGGNVIIRFAKSEKTLLEISVEDDGMGFTPEYNTDKNSLGLRLSGSRAETYNQLFDMKIQIIFHNKKHIRSDESGTIVQIKIPIIS</sequence>
<accession>A0A5M6CMU2</accession>
<dbReference type="SUPFAM" id="SSF50969">
    <property type="entry name" value="YVTN repeat-like/Quinoprotein amine dehydrogenase"/>
    <property type="match status" value="1"/>
</dbReference>
<keyword evidence="2" id="KW-1133">Transmembrane helix</keyword>
<feature type="domain" description="Two component regulator three Y" evidence="4">
    <location>
        <begin position="678"/>
        <end position="741"/>
    </location>
</feature>
<dbReference type="GO" id="GO:0000155">
    <property type="term" value="F:phosphorelay sensor kinase activity"/>
    <property type="evidence" value="ECO:0007669"/>
    <property type="project" value="InterPro"/>
</dbReference>
<dbReference type="InterPro" id="IPR011123">
    <property type="entry name" value="Y_Y_Y"/>
</dbReference>
<dbReference type="RefSeq" id="WP_150032295.1">
    <property type="nucleotide sequence ID" value="NZ_VWSH01000002.1"/>
</dbReference>
<dbReference type="Proteomes" id="UP000323632">
    <property type="component" value="Unassembled WGS sequence"/>
</dbReference>
<evidence type="ECO:0000256" key="2">
    <source>
        <dbReference type="SAM" id="Phobius"/>
    </source>
</evidence>
<evidence type="ECO:0008006" key="7">
    <source>
        <dbReference type="Google" id="ProtNLM"/>
    </source>
</evidence>
<evidence type="ECO:0000313" key="5">
    <source>
        <dbReference type="EMBL" id="KAA5534615.1"/>
    </source>
</evidence>
<dbReference type="SUPFAM" id="SSF75011">
    <property type="entry name" value="3-carboxy-cis,cis-mucoante lactonizing enzyme"/>
    <property type="match status" value="1"/>
</dbReference>
<keyword evidence="2" id="KW-0472">Membrane</keyword>
<dbReference type="InterPro" id="IPR036890">
    <property type="entry name" value="HATPase_C_sf"/>
</dbReference>
<dbReference type="InterPro" id="IPR015943">
    <property type="entry name" value="WD40/YVTN_repeat-like_dom_sf"/>
</dbReference>
<dbReference type="EMBL" id="VWSH01000002">
    <property type="protein sequence ID" value="KAA5534615.1"/>
    <property type="molecule type" value="Genomic_DNA"/>
</dbReference>
<dbReference type="InterPro" id="IPR010559">
    <property type="entry name" value="Sig_transdc_His_kin_internal"/>
</dbReference>
<dbReference type="InterPro" id="IPR011044">
    <property type="entry name" value="Quino_amine_DH_bsu"/>
</dbReference>
<dbReference type="AlphaFoldDB" id="A0A5M6CMU2"/>
<keyword evidence="1" id="KW-0175">Coiled coil</keyword>
<feature type="domain" description="Signal transduction histidine kinase internal region" evidence="3">
    <location>
        <begin position="791"/>
        <end position="870"/>
    </location>
</feature>
<reference evidence="5 6" key="1">
    <citation type="submission" date="2019-09" db="EMBL/GenBank/DDBJ databases">
        <title>Genome sequence and assembly of Taibaiella sp.</title>
        <authorList>
            <person name="Chhetri G."/>
        </authorList>
    </citation>
    <scope>NUCLEOTIDE SEQUENCE [LARGE SCALE GENOMIC DNA]</scope>
    <source>
        <strain evidence="5 6">KVB11</strain>
    </source>
</reference>
<dbReference type="Gene3D" id="3.30.565.10">
    <property type="entry name" value="Histidine kinase-like ATPase, C-terminal domain"/>
    <property type="match status" value="1"/>
</dbReference>
<evidence type="ECO:0000313" key="6">
    <source>
        <dbReference type="Proteomes" id="UP000323632"/>
    </source>
</evidence>
<dbReference type="InterPro" id="IPR013783">
    <property type="entry name" value="Ig-like_fold"/>
</dbReference>
<evidence type="ECO:0000256" key="1">
    <source>
        <dbReference type="SAM" id="Coils"/>
    </source>
</evidence>
<dbReference type="SUPFAM" id="SSF55874">
    <property type="entry name" value="ATPase domain of HSP90 chaperone/DNA topoisomerase II/histidine kinase"/>
    <property type="match status" value="1"/>
</dbReference>
<comment type="caution">
    <text evidence="5">The sequence shown here is derived from an EMBL/GenBank/DDBJ whole genome shotgun (WGS) entry which is preliminary data.</text>
</comment>